<comment type="caution">
    <text evidence="11">The sequence shown here is derived from an EMBL/GenBank/DDBJ whole genome shotgun (WGS) entry which is preliminary data.</text>
</comment>
<keyword evidence="8" id="KW-0902">Two-component regulatory system</keyword>
<keyword evidence="5" id="KW-0547">Nucleotide-binding</keyword>
<dbReference type="GO" id="GO:0000155">
    <property type="term" value="F:phosphorelay sensor kinase activity"/>
    <property type="evidence" value="ECO:0007669"/>
    <property type="project" value="InterPro"/>
</dbReference>
<dbReference type="InterPro" id="IPR050482">
    <property type="entry name" value="Sensor_HK_TwoCompSys"/>
</dbReference>
<feature type="transmembrane region" description="Helical" evidence="9">
    <location>
        <begin position="162"/>
        <end position="180"/>
    </location>
</feature>
<dbReference type="GO" id="GO:0046983">
    <property type="term" value="F:protein dimerization activity"/>
    <property type="evidence" value="ECO:0007669"/>
    <property type="project" value="InterPro"/>
</dbReference>
<keyword evidence="3" id="KW-0597">Phosphoprotein</keyword>
<evidence type="ECO:0000256" key="7">
    <source>
        <dbReference type="ARBA" id="ARBA00022840"/>
    </source>
</evidence>
<evidence type="ECO:0000313" key="12">
    <source>
        <dbReference type="Proteomes" id="UP000247602"/>
    </source>
</evidence>
<accession>A0A323VCB7</accession>
<reference evidence="11 12" key="1">
    <citation type="submission" date="2018-06" db="EMBL/GenBank/DDBJ databases">
        <title>Draft genome sequence of Modestobacter versicolor CP153-2.</title>
        <authorList>
            <person name="Gundlapally S.R."/>
        </authorList>
    </citation>
    <scope>NUCLEOTIDE SEQUENCE [LARGE SCALE GENOMIC DNA]</scope>
    <source>
        <strain evidence="11 12">CP153-2</strain>
    </source>
</reference>
<sequence length="421" mass="44651">MTARGPRRSEVVLADLPTRRRPAAPLSFRAWCTVAVFCAALYTVAVPLTSATYHLHLVVAFTVATIQCGSLVVAVHRPLVGSVLHVLCIVALALAVRDSGAGPWPLPVTGLVSLGALVLLVGIRERWTVSVSVWWLSVVALVAVIAASPARYEVDGEWGTNLTVYASYTATVLVAAIAIGQRHRIRADLAEARRDAELEHAQRLYVEERARIARELHDIVAHSMSVIHMQALSAPYRLPEVPSPAVREEFQDIARSARGALGEMRQMLGALRSEDDEAELAPQPRISDIQQLADATSRAGSPVSVRIDAETGTVSGPVQLTTYRVVQEALSNVVRHAPGAPATVSATLDGGALRICVQNAPPLARAGLPGAPTPDRGGQGIRGMRERLGVLGGQLSVRATADGGYLVDATIPVESAPGEGR</sequence>
<keyword evidence="4" id="KW-0808">Transferase</keyword>
<organism evidence="11 12">
    <name type="scientific">Modestobacter versicolor</name>
    <dbReference type="NCBI Taxonomy" id="429133"/>
    <lineage>
        <taxon>Bacteria</taxon>
        <taxon>Bacillati</taxon>
        <taxon>Actinomycetota</taxon>
        <taxon>Actinomycetes</taxon>
        <taxon>Geodermatophilales</taxon>
        <taxon>Geodermatophilaceae</taxon>
        <taxon>Modestobacter</taxon>
    </lineage>
</organism>
<name>A0A323VCB7_9ACTN</name>
<evidence type="ECO:0000256" key="5">
    <source>
        <dbReference type="ARBA" id="ARBA00022741"/>
    </source>
</evidence>
<keyword evidence="7" id="KW-0067">ATP-binding</keyword>
<evidence type="ECO:0000256" key="3">
    <source>
        <dbReference type="ARBA" id="ARBA00022553"/>
    </source>
</evidence>
<dbReference type="Gene3D" id="1.20.5.1930">
    <property type="match status" value="1"/>
</dbReference>
<keyword evidence="9" id="KW-0812">Transmembrane</keyword>
<dbReference type="PANTHER" id="PTHR24421">
    <property type="entry name" value="NITRATE/NITRITE SENSOR PROTEIN NARX-RELATED"/>
    <property type="match status" value="1"/>
</dbReference>
<feature type="domain" description="Signal transduction histidine kinase subgroup 3 dimerisation and phosphoacceptor" evidence="10">
    <location>
        <begin position="208"/>
        <end position="275"/>
    </location>
</feature>
<feature type="transmembrane region" description="Helical" evidence="9">
    <location>
        <begin position="79"/>
        <end position="96"/>
    </location>
</feature>
<feature type="transmembrane region" description="Helical" evidence="9">
    <location>
        <begin position="51"/>
        <end position="72"/>
    </location>
</feature>
<comment type="catalytic activity">
    <reaction evidence="1">
        <text>ATP + protein L-histidine = ADP + protein N-phospho-L-histidine.</text>
        <dbReference type="EC" id="2.7.13.3"/>
    </reaction>
</comment>
<evidence type="ECO:0000256" key="2">
    <source>
        <dbReference type="ARBA" id="ARBA00012438"/>
    </source>
</evidence>
<dbReference type="Pfam" id="PF07730">
    <property type="entry name" value="HisKA_3"/>
    <property type="match status" value="1"/>
</dbReference>
<evidence type="ECO:0000256" key="9">
    <source>
        <dbReference type="SAM" id="Phobius"/>
    </source>
</evidence>
<dbReference type="GO" id="GO:0005524">
    <property type="term" value="F:ATP binding"/>
    <property type="evidence" value="ECO:0007669"/>
    <property type="project" value="UniProtKB-KW"/>
</dbReference>
<keyword evidence="12" id="KW-1185">Reference proteome</keyword>
<dbReference type="Proteomes" id="UP000247602">
    <property type="component" value="Unassembled WGS sequence"/>
</dbReference>
<keyword evidence="9" id="KW-0472">Membrane</keyword>
<feature type="transmembrane region" description="Helical" evidence="9">
    <location>
        <begin position="133"/>
        <end position="150"/>
    </location>
</feature>
<dbReference type="SUPFAM" id="SSF55874">
    <property type="entry name" value="ATPase domain of HSP90 chaperone/DNA topoisomerase II/histidine kinase"/>
    <property type="match status" value="1"/>
</dbReference>
<dbReference type="InterPro" id="IPR036890">
    <property type="entry name" value="HATPase_C_sf"/>
</dbReference>
<dbReference type="InterPro" id="IPR011712">
    <property type="entry name" value="Sig_transdc_His_kin_sub3_dim/P"/>
</dbReference>
<keyword evidence="6 11" id="KW-0418">Kinase</keyword>
<dbReference type="PANTHER" id="PTHR24421:SF10">
    <property type="entry name" value="NITRATE_NITRITE SENSOR PROTEIN NARQ"/>
    <property type="match status" value="1"/>
</dbReference>
<dbReference type="AlphaFoldDB" id="A0A323VCB7"/>
<dbReference type="CDD" id="cd16917">
    <property type="entry name" value="HATPase_UhpB-NarQ-NarX-like"/>
    <property type="match status" value="1"/>
</dbReference>
<evidence type="ECO:0000256" key="1">
    <source>
        <dbReference type="ARBA" id="ARBA00000085"/>
    </source>
</evidence>
<dbReference type="EC" id="2.7.13.3" evidence="2"/>
<evidence type="ECO:0000256" key="6">
    <source>
        <dbReference type="ARBA" id="ARBA00022777"/>
    </source>
</evidence>
<keyword evidence="9" id="KW-1133">Transmembrane helix</keyword>
<gene>
    <name evidence="11" type="ORF">DMO24_08860</name>
</gene>
<dbReference type="Gene3D" id="3.30.565.10">
    <property type="entry name" value="Histidine kinase-like ATPase, C-terminal domain"/>
    <property type="match status" value="1"/>
</dbReference>
<evidence type="ECO:0000259" key="10">
    <source>
        <dbReference type="Pfam" id="PF07730"/>
    </source>
</evidence>
<evidence type="ECO:0000313" key="11">
    <source>
        <dbReference type="EMBL" id="PZA21703.1"/>
    </source>
</evidence>
<dbReference type="GO" id="GO:0016020">
    <property type="term" value="C:membrane"/>
    <property type="evidence" value="ECO:0007669"/>
    <property type="project" value="InterPro"/>
</dbReference>
<evidence type="ECO:0000256" key="4">
    <source>
        <dbReference type="ARBA" id="ARBA00022679"/>
    </source>
</evidence>
<protein>
    <recommendedName>
        <fullName evidence="2">histidine kinase</fullName>
        <ecNumber evidence="2">2.7.13.3</ecNumber>
    </recommendedName>
</protein>
<dbReference type="EMBL" id="QKNV01000071">
    <property type="protein sequence ID" value="PZA21703.1"/>
    <property type="molecule type" value="Genomic_DNA"/>
</dbReference>
<proteinExistence type="predicted"/>
<feature type="transmembrane region" description="Helical" evidence="9">
    <location>
        <begin position="102"/>
        <end position="121"/>
    </location>
</feature>
<evidence type="ECO:0000256" key="8">
    <source>
        <dbReference type="ARBA" id="ARBA00023012"/>
    </source>
</evidence>
<feature type="transmembrane region" description="Helical" evidence="9">
    <location>
        <begin position="26"/>
        <end position="45"/>
    </location>
</feature>